<organism evidence="3 4">
    <name type="scientific">Eiseniibacteriota bacterium</name>
    <dbReference type="NCBI Taxonomy" id="2212470"/>
    <lineage>
        <taxon>Bacteria</taxon>
        <taxon>Candidatus Eiseniibacteriota</taxon>
    </lineage>
</organism>
<dbReference type="GO" id="GO:0016787">
    <property type="term" value="F:hydrolase activity"/>
    <property type="evidence" value="ECO:0007669"/>
    <property type="project" value="UniProtKB-KW"/>
</dbReference>
<dbReference type="AlphaFoldDB" id="A0A956NFV1"/>
<name>A0A956NFV1_UNCEI</name>
<comment type="caution">
    <text evidence="3">The sequence shown here is derived from an EMBL/GenBank/DDBJ whole genome shotgun (WGS) entry which is preliminary data.</text>
</comment>
<dbReference type="InterPro" id="IPR029058">
    <property type="entry name" value="AB_hydrolase_fold"/>
</dbReference>
<gene>
    <name evidence="3" type="ORF">KDA27_20045</name>
</gene>
<keyword evidence="1" id="KW-0732">Signal</keyword>
<feature type="domain" description="Dienelactone hydrolase" evidence="2">
    <location>
        <begin position="43"/>
        <end position="274"/>
    </location>
</feature>
<sequence>MKVRELLTAFAATALLTLAAVPPAHATVVTHTVTYDLDGTTLEGFLAYDDAVTGPRPGVVVVHQWMGLTDNERMRAKMLAEMGYVAFAADIYGKGIRPTNQQEASAEAGKYYGNLPLLRQRVQAAVDVIKGNAKPKDGNDEVFQSVDDSKVAAIGYCFGGGAVLQLAKSGADVAGVVSFHGSLGGGEPDDAKNIQCPLLVLHGAEDPYVPQDQVLAFLDEMKAANVDFQFTAYSGAVHAFTQKEAGSDKSKGAAYNEKADHRSWQAMKDFFAEIF</sequence>
<keyword evidence="3" id="KW-0378">Hydrolase</keyword>
<reference evidence="3" key="1">
    <citation type="submission" date="2020-04" db="EMBL/GenBank/DDBJ databases">
        <authorList>
            <person name="Zhang T."/>
        </authorList>
    </citation>
    <scope>NUCLEOTIDE SEQUENCE</scope>
    <source>
        <strain evidence="3">HKST-UBA02</strain>
    </source>
</reference>
<evidence type="ECO:0000259" key="2">
    <source>
        <dbReference type="Pfam" id="PF01738"/>
    </source>
</evidence>
<protein>
    <submittedName>
        <fullName evidence="3">Dienelactone hydrolase family protein</fullName>
    </submittedName>
</protein>
<dbReference type="PANTHER" id="PTHR22946">
    <property type="entry name" value="DIENELACTONE HYDROLASE DOMAIN-CONTAINING PROTEIN-RELATED"/>
    <property type="match status" value="1"/>
</dbReference>
<feature type="chain" id="PRO_5037580001" evidence="1">
    <location>
        <begin position="27"/>
        <end position="275"/>
    </location>
</feature>
<dbReference type="PANTHER" id="PTHR22946:SF0">
    <property type="entry name" value="DIENELACTONE HYDROLASE DOMAIN-CONTAINING PROTEIN"/>
    <property type="match status" value="1"/>
</dbReference>
<evidence type="ECO:0000313" key="3">
    <source>
        <dbReference type="EMBL" id="MCA9758096.1"/>
    </source>
</evidence>
<dbReference type="Proteomes" id="UP000739538">
    <property type="component" value="Unassembled WGS sequence"/>
</dbReference>
<dbReference type="Pfam" id="PF01738">
    <property type="entry name" value="DLH"/>
    <property type="match status" value="1"/>
</dbReference>
<reference evidence="3" key="2">
    <citation type="journal article" date="2021" name="Microbiome">
        <title>Successional dynamics and alternative stable states in a saline activated sludge microbial community over 9 years.</title>
        <authorList>
            <person name="Wang Y."/>
            <person name="Ye J."/>
            <person name="Ju F."/>
            <person name="Liu L."/>
            <person name="Boyd J.A."/>
            <person name="Deng Y."/>
            <person name="Parks D.H."/>
            <person name="Jiang X."/>
            <person name="Yin X."/>
            <person name="Woodcroft B.J."/>
            <person name="Tyson G.W."/>
            <person name="Hugenholtz P."/>
            <person name="Polz M.F."/>
            <person name="Zhang T."/>
        </authorList>
    </citation>
    <scope>NUCLEOTIDE SEQUENCE</scope>
    <source>
        <strain evidence="3">HKST-UBA02</strain>
    </source>
</reference>
<dbReference type="InterPro" id="IPR050261">
    <property type="entry name" value="FrsA_esterase"/>
</dbReference>
<evidence type="ECO:0000256" key="1">
    <source>
        <dbReference type="SAM" id="SignalP"/>
    </source>
</evidence>
<dbReference type="EMBL" id="JAGQHS010000142">
    <property type="protein sequence ID" value="MCA9758096.1"/>
    <property type="molecule type" value="Genomic_DNA"/>
</dbReference>
<dbReference type="Gene3D" id="3.40.50.1820">
    <property type="entry name" value="alpha/beta hydrolase"/>
    <property type="match status" value="1"/>
</dbReference>
<feature type="signal peptide" evidence="1">
    <location>
        <begin position="1"/>
        <end position="26"/>
    </location>
</feature>
<evidence type="ECO:0000313" key="4">
    <source>
        <dbReference type="Proteomes" id="UP000739538"/>
    </source>
</evidence>
<accession>A0A956NFV1</accession>
<dbReference type="SUPFAM" id="SSF53474">
    <property type="entry name" value="alpha/beta-Hydrolases"/>
    <property type="match status" value="1"/>
</dbReference>
<proteinExistence type="predicted"/>
<dbReference type="InterPro" id="IPR002925">
    <property type="entry name" value="Dienelactn_hydro"/>
</dbReference>